<evidence type="ECO:0000313" key="3">
    <source>
        <dbReference type="EMBL" id="KAB5524320.1"/>
    </source>
</evidence>
<feature type="region of interest" description="Disordered" evidence="1">
    <location>
        <begin position="81"/>
        <end position="110"/>
    </location>
</feature>
<dbReference type="EMBL" id="VDCV01000015">
    <property type="protein sequence ID" value="KAB5524320.1"/>
    <property type="molecule type" value="Genomic_DNA"/>
</dbReference>
<accession>A0A5N5K3R1</accession>
<dbReference type="Proteomes" id="UP000326939">
    <property type="component" value="Chromosome 15"/>
</dbReference>
<feature type="domain" description="Four-carbon acid sugar kinase N-terminal" evidence="2">
    <location>
        <begin position="229"/>
        <end position="269"/>
    </location>
</feature>
<dbReference type="InterPro" id="IPR010737">
    <property type="entry name" value="4-carb_acid_sugar_kinase_N"/>
</dbReference>
<name>A0A5N5K3R1_9ROSI</name>
<organism evidence="3 4">
    <name type="scientific">Salix brachista</name>
    <dbReference type="NCBI Taxonomy" id="2182728"/>
    <lineage>
        <taxon>Eukaryota</taxon>
        <taxon>Viridiplantae</taxon>
        <taxon>Streptophyta</taxon>
        <taxon>Embryophyta</taxon>
        <taxon>Tracheophyta</taxon>
        <taxon>Spermatophyta</taxon>
        <taxon>Magnoliopsida</taxon>
        <taxon>eudicotyledons</taxon>
        <taxon>Gunneridae</taxon>
        <taxon>Pentapetalae</taxon>
        <taxon>rosids</taxon>
        <taxon>fabids</taxon>
        <taxon>Malpighiales</taxon>
        <taxon>Salicaceae</taxon>
        <taxon>Saliceae</taxon>
        <taxon>Salix</taxon>
    </lineage>
</organism>
<proteinExistence type="predicted"/>
<dbReference type="AlphaFoldDB" id="A0A5N5K3R1"/>
<evidence type="ECO:0000256" key="1">
    <source>
        <dbReference type="SAM" id="MobiDB-lite"/>
    </source>
</evidence>
<comment type="caution">
    <text evidence="3">The sequence shown here is derived from an EMBL/GenBank/DDBJ whole genome shotgun (WGS) entry which is preliminary data.</text>
</comment>
<gene>
    <name evidence="3" type="ORF">DKX38_022069</name>
</gene>
<reference evidence="4" key="1">
    <citation type="journal article" date="2019" name="Gigascience">
        <title>De novo genome assembly of the endangered Acer yangbiense, a plant species with extremely small populations endemic to Yunnan Province, China.</title>
        <authorList>
            <person name="Yang J."/>
            <person name="Wariss H.M."/>
            <person name="Tao L."/>
            <person name="Zhang R."/>
            <person name="Yun Q."/>
            <person name="Hollingsworth P."/>
            <person name="Dao Z."/>
            <person name="Luo G."/>
            <person name="Guo H."/>
            <person name="Ma Y."/>
            <person name="Sun W."/>
        </authorList>
    </citation>
    <scope>NUCLEOTIDE SEQUENCE [LARGE SCALE GENOMIC DNA]</scope>
    <source>
        <strain evidence="4">cv. br00</strain>
    </source>
</reference>
<protein>
    <recommendedName>
        <fullName evidence="2">Four-carbon acid sugar kinase N-terminal domain-containing protein</fullName>
    </recommendedName>
</protein>
<feature type="region of interest" description="Disordered" evidence="1">
    <location>
        <begin position="200"/>
        <end position="234"/>
    </location>
</feature>
<feature type="compositionally biased region" description="Basic and acidic residues" evidence="1">
    <location>
        <begin position="81"/>
        <end position="97"/>
    </location>
</feature>
<evidence type="ECO:0000313" key="4">
    <source>
        <dbReference type="Proteomes" id="UP000326939"/>
    </source>
</evidence>
<feature type="compositionally biased region" description="Polar residues" evidence="1">
    <location>
        <begin position="209"/>
        <end position="218"/>
    </location>
</feature>
<sequence>MHDGVIEEGTFEGTSNLRTELSKEAIKSILEVHAESEHAEIKKEKHIEVAVSDLVAEENQSERTIDATEVVHDELKNEELAKQDKQQFKEGKEDTENCKPLNLGEETTFESHQIYDLKAEKGHEDKMENEIHNEEVTNESREYLHQSAVKNETINGNFPDEALVKNAEDMGTKLQVENHSDEKNSGNDGRTETAHVKEVEIEVDEHPSATKTTENTCSQKEETKEQEELVPAGDTEFARDASFGYKSSNLREWVEEKTRGRIPASSVSSISIDLLRKGGPDAYYAYYIP</sequence>
<dbReference type="Gene3D" id="3.40.50.10840">
    <property type="entry name" value="Putative sugar-binding, N-terminal domain"/>
    <property type="match status" value="1"/>
</dbReference>
<dbReference type="InterPro" id="IPR037051">
    <property type="entry name" value="4-carb_acid_sugar_kinase_N_sf"/>
</dbReference>
<evidence type="ECO:0000259" key="2">
    <source>
        <dbReference type="Pfam" id="PF07005"/>
    </source>
</evidence>
<keyword evidence="4" id="KW-1185">Reference proteome</keyword>
<dbReference type="Pfam" id="PF07005">
    <property type="entry name" value="SBD_N"/>
    <property type="match status" value="1"/>
</dbReference>